<evidence type="ECO:0000256" key="8">
    <source>
        <dbReference type="PROSITE-ProRule" id="PRU00103"/>
    </source>
</evidence>
<dbReference type="NCBIfam" id="NF006343">
    <property type="entry name" value="PRK08570.1"/>
    <property type="match status" value="1"/>
</dbReference>
<dbReference type="Pfam" id="PF25801">
    <property type="entry name" value="HEAT_GCN1_C_2"/>
    <property type="match status" value="1"/>
</dbReference>
<evidence type="ECO:0000259" key="11">
    <source>
        <dbReference type="SMART" id="SM01349"/>
    </source>
</evidence>
<evidence type="ECO:0000256" key="3">
    <source>
        <dbReference type="ARBA" id="ARBA00011082"/>
    </source>
</evidence>
<dbReference type="InterPro" id="IPR056810">
    <property type="entry name" value="GNC1-like_N"/>
</dbReference>
<dbReference type="GO" id="GO:0005634">
    <property type="term" value="C:nucleus"/>
    <property type="evidence" value="ECO:0007669"/>
    <property type="project" value="UniProtKB-SubCell"/>
</dbReference>
<dbReference type="VEuPathDB" id="FungiDB:ASPNIDRAFT2_1118863"/>
<accession>A0A117E3J5</accession>
<dbReference type="PANTHER" id="PTHR23346:SF7">
    <property type="entry name" value="STALLED RIBOSOME SENSOR GCN1"/>
    <property type="match status" value="1"/>
</dbReference>
<dbReference type="VEuPathDB" id="FungiDB:An05g00530"/>
<dbReference type="VEuPathDB" id="FungiDB:ATCC64974_38730"/>
<dbReference type="InterPro" id="IPR021133">
    <property type="entry name" value="HEAT_type_2"/>
</dbReference>
<sequence>MDDFPWDQVESGDLGSLQVVLFSSSTARRIRALQDLRDRIGSSLQPQSYQPLIGLLFKTYPRYVDRPSRQAVQQCLRSLLKAPVPTDDLKYLTQKLQVEAAKPGLAPGPALVLLEWCSVVLQILGGDSETPLSAVLDTIAVDAKALDICLASNPRPAVKASALRVTRRALRAAFSSTAWGEDAVRESVRRLTSDSTTGQRNAPFLGVISGVCARLPAKKPVLEGEKKAIISFYVKELAGAKSAPPAHIADALGDFFVSFLSYDDLATELIPPFEKAMLRSPEVVFNGLLPSLCASLPEEIDMSELLHSRLLKHLLSSMKSNNPAIRQGAVRSFESLLAKSKDQALLTKITSEVVNPLKTQKITNPEQRAVYAQAVAAILPSADLSKDVVQGFVPVFNRESNEAALEQEIKSFCKHLAFLVQSQVKVSDDVINAIVKGSSDKRVPFKKLWQLNVGEVMWQVEPATLASTDVEPLVNKFLSKMKELYNEVAANPLPSAQGGSLSTAYVYLALLDRSSSLQSFDKSAWEETVAQSMVLNPKPSFLLNPKAYSKLTTQTEIQWAVRALAAVTTGSKFGKAEDAAKTAWAQAFIYNIAAPGLHTSFRDGAARTLSEIHLKDVAGMGRTVTSALWSWILSFRTGEKESASVSAGPESERFLHLVVKALCPPASSVQEVDNVTASLKGQLVELLVLCRPELIPSTSWIASCLRTGIDPGNLVREFPEKCLEQLTRLHEDPVQSKIPQIDAAIWSAAGELAFVAPDAMVPRLVGQIQDDLDTSRLSKFTATDVAIARTPEGTMFVDVLSTKSKQSNFDKNTKDYDILKWEEELRSQLADKKGQKQKKLTPEEQSKVKAQLAKESKIREEVLQVIKKIERGCGIIQGLADGPAIDADGWINPAVSSLLSLTEAGAGLYAGDVVSKAYVKCAEKLSSRLGPLRPFVGIATLRAIGKSYLPPQMEAEALGQLVTRILYRLRFASEQRPFESTSLAYVLPLLFLVLSKNGIDEQRGDEEGEQVLLALEVLSFHSGSFADERLPRVEVLKILLASMQKYTQHYKLIKDTLFDVCRCISPNITKDELDILLKGTIVTDVSVRTSVLQVIEAEIDLTDLDFSEHIWLECHDHVEENAEIAENIWEENALEVDDSSYEKIIPYLSSKDAQLRGAGARALAHAIAVNPSMFDRIFSELQSKYTIEIQPKVPEKDSYGMPKKMDVTDHWELRSGIALAFGAMTNLFEGEQIVSFLRFLIERGPLIDKSSAVRAQMAESGRSVIAARGQQKVEELMKLLETTLETSDKGSETSDLLNEAVVVLYGSLAQHLKADDTRLQTVIKRLLDTLPTPSESVQSAVSGCLPPLIRLSRPQSGEYVQEMLDQLLQSKKYATQRGAAYGLAGIVSGRGIVTLREFQVMSHLRDATENKKEPHQRQGALLAYELFAAILGRTFEPYVIQIVPQLLAGFGDVNPDVRAACLDAAKACFSNLSSYGVKQILPTLLDGLDDTQWRSQKGACDLLGAMAYLDPQQLAASLPDIIPPLTVVLNDTHKEVRNAANRSLQRFGEVISNPEVKSLVNVLLKALSDPTKYTDEALDSLIKVSFVHYLDAPSLALVVRILERGLGDRSNTKRKSAQIIGSLAHLTERKDLTAHLPIIVSGLQLAIVDPVPTTRATASKALGSLIEKLGEDALPDLIPNLMSTLKSDTGAGDRLGSAQALSEVLAGLGTTRLEETLPTILQNVSSSKASVREGFMTLFIFLPACFGNSFAAYLSKIIPPILAGLADDVESIRETSLKAGRLLVKNFSSKAIDLLLPELERGLADDSYRIRLSSVELVGDLLFSLTGITAKADAEEEEEEAAQAGQSLLEVLGEERRDKVLSALFICRCDTSGMVKSAAMAVWKSLVASPKTLKDMVPTLSQLIIRRLGSSNMEHKVIASNALGDLIKKAGESVLSALLPSLEEGLQTSPDVDVKQGICIALRELITSASAEALEDYEKVLISTVRVALVDNDEDVREAAAEAFDALQQILGKKAVDQVLPHLLLLLRNNEDAEQALSALLTLLTEQTRANIILPNLIPTLLTSPISTFNAKALASLAEVAGSAMTRKLPTILNSLMDEIVSTEDEAHREELSNAFDTILVSVDEYDGLNVMMNVMITLMKHDDHHRRATAAIHLDKFFSNAEIDYSRYHQDLIRVLLISFDDSDKDVVKAAWTALSGLTKHLRKEEMEVLTISTRQTLRSVGVPGASLPGFSLPKGITAILPIFLQGLLNGSVEQRTQAALAIGDIIDRTGADSLKLFVTQITGPLIRVVSERSVEIKCAIFFTLNKLLEKIPLAVKPFLPQLQRTFARGLADASSETLRNRAAKGLGILITLTPRVDPLIAELITGTKTEDVGVRNAMMKALQEVVGKAGANMSEASKNAILALIDDDASDQTDAVAITNAKLLGALVKVLPAATAGPLIKNRVLAATPSHASILGLNALLVEAPSSLTEHFSAETQAMICQGVTNKDPFISDNSVLAAGKYLLIEDENRNFEDNKAIFEALAPCIQPGTPSDTRRLSLVVMRTVSRLHPELTRPHLALLAPPIFASVRDVVIPVKLAAEAAFLAIFSVEESEGAVFDKYMAGPGASLPPGPKRSMSDYFKRVALRLAAQARERKEAEGGQGGLGLSNDEVEDERELWSIGKVDLGDGSFGDEHNRLANQPPYLKLLALGILPVDECNEHHPPTTVDTPTSRWGELLFVAGLYILPLFPRAHAPDSPQDGAFSQQQQQQPPDRFGLHADRLLFFAPHRVNLRTQKRLAASVVGCGKRKIWLDPNEMNEISNANSRQTIRKLVSDGLIIRKPVTMHSRSRARELAAARRIGRHRGLGKRKGTKEARMPSQILWMRRMRILRRLLVRYRASGKIDKHLYHELYHLSKGNTFKHKRSLIEHIQKAKAERHRERVLKEEMDAKRAKNKALRERRLERKEAKQNALVAEAQE</sequence>
<feature type="repeat" description="HEAT" evidence="8">
    <location>
        <begin position="1981"/>
        <end position="2018"/>
    </location>
</feature>
<evidence type="ECO:0000256" key="2">
    <source>
        <dbReference type="ARBA" id="ARBA00007366"/>
    </source>
</evidence>
<feature type="compositionally biased region" description="Basic and acidic residues" evidence="10">
    <location>
        <begin position="2923"/>
        <end position="2949"/>
    </location>
</feature>
<protein>
    <recommendedName>
        <fullName evidence="9">Ribosomal protein L19</fullName>
    </recommendedName>
</protein>
<dbReference type="PaxDb" id="5061-CADANGAP00004706"/>
<dbReference type="InterPro" id="IPR011989">
    <property type="entry name" value="ARM-like"/>
</dbReference>
<evidence type="ECO:0000259" key="12">
    <source>
        <dbReference type="SMART" id="SM01416"/>
    </source>
</evidence>
<dbReference type="Pfam" id="PF23271">
    <property type="entry name" value="HEAT_GCN1"/>
    <property type="match status" value="1"/>
</dbReference>
<dbReference type="VEuPathDB" id="FungiDB:ATCC64974_38740"/>
<dbReference type="InterPro" id="IPR016024">
    <property type="entry name" value="ARM-type_fold"/>
</dbReference>
<keyword evidence="6" id="KW-0539">Nucleus</keyword>
<evidence type="ECO:0000313" key="14">
    <source>
        <dbReference type="Proteomes" id="UP000068243"/>
    </source>
</evidence>
<name>A0A117E3J5_ASPNG</name>
<comment type="subcellular location">
    <subcellularLocation>
        <location evidence="1">Nucleus</location>
    </subcellularLocation>
</comment>
<dbReference type="FunFam" id="1.10.1200.240:FF:000001">
    <property type="entry name" value="Ribosomal protein L19"/>
    <property type="match status" value="1"/>
</dbReference>
<feature type="domain" description="Large ribosomal subunit protein eL19" evidence="12">
    <location>
        <begin position="2772"/>
        <end position="2915"/>
    </location>
</feature>
<dbReference type="GO" id="GO:0034198">
    <property type="term" value="P:cellular response to amino acid starvation"/>
    <property type="evidence" value="ECO:0007669"/>
    <property type="project" value="TreeGrafter"/>
</dbReference>
<evidence type="ECO:0000256" key="7">
    <source>
        <dbReference type="ARBA" id="ARBA00023274"/>
    </source>
</evidence>
<dbReference type="OMA" id="KYATQRG"/>
<dbReference type="Pfam" id="PF12074">
    <property type="entry name" value="Gcn1_N"/>
    <property type="match status" value="1"/>
</dbReference>
<dbReference type="InterPro" id="IPR023638">
    <property type="entry name" value="Ribosomal_eL19_CS"/>
</dbReference>
<keyword evidence="5 9" id="KW-0689">Ribosomal protein</keyword>
<dbReference type="InterPro" id="IPR056809">
    <property type="entry name" value="HEAT_GCN1_fung"/>
</dbReference>
<dbReference type="HAMAP" id="MF_01475">
    <property type="entry name" value="Ribosomal_eL19"/>
    <property type="match status" value="1"/>
</dbReference>
<dbReference type="InterPro" id="IPR000196">
    <property type="entry name" value="Ribosomal_eL19_dom"/>
</dbReference>
<dbReference type="SMART" id="SM01416">
    <property type="entry name" value="Ribosomal_L19e"/>
    <property type="match status" value="1"/>
</dbReference>
<evidence type="ECO:0000256" key="9">
    <source>
        <dbReference type="RuleBase" id="RU000574"/>
    </source>
</evidence>
<dbReference type="PANTHER" id="PTHR23346">
    <property type="entry name" value="TRANSLATIONAL ACTIVATOR GCN1-RELATED"/>
    <property type="match status" value="1"/>
</dbReference>
<dbReference type="GO" id="GO:0003735">
    <property type="term" value="F:structural constituent of ribosome"/>
    <property type="evidence" value="ECO:0007669"/>
    <property type="project" value="InterPro"/>
</dbReference>
<dbReference type="InterPro" id="IPR057259">
    <property type="entry name" value="Ribosomal_L19e"/>
</dbReference>
<dbReference type="OrthoDB" id="5148094at2759"/>
<dbReference type="GO" id="GO:0030295">
    <property type="term" value="F:protein kinase activator activity"/>
    <property type="evidence" value="ECO:0007669"/>
    <property type="project" value="UniProtKB-ARBA"/>
</dbReference>
<evidence type="ECO:0000256" key="1">
    <source>
        <dbReference type="ARBA" id="ARBA00004123"/>
    </source>
</evidence>
<dbReference type="Proteomes" id="UP000068243">
    <property type="component" value="Unassembled WGS sequence"/>
</dbReference>
<dbReference type="Pfam" id="PF25476">
    <property type="entry name" value="Ribosomal_L19e_C"/>
    <property type="match status" value="1"/>
</dbReference>
<dbReference type="InterPro" id="IPR035970">
    <property type="entry name" value="60S_ribosomal_eL19_sf"/>
</dbReference>
<comment type="similarity">
    <text evidence="3 9">Belongs to the eukaryotic ribosomal protein eL19 family.</text>
</comment>
<dbReference type="Pfam" id="PF24993">
    <property type="entry name" value="GNC1_N"/>
    <property type="match status" value="1"/>
</dbReference>
<dbReference type="VEuPathDB" id="FungiDB:ASPNIDRAFT2_1011623"/>
<dbReference type="EMBL" id="BCMY01000026">
    <property type="protein sequence ID" value="GAQ47198.1"/>
    <property type="molecule type" value="Genomic_DNA"/>
</dbReference>
<evidence type="ECO:0000256" key="4">
    <source>
        <dbReference type="ARBA" id="ARBA00022737"/>
    </source>
</evidence>
<dbReference type="InterPro" id="IPR015972">
    <property type="entry name" value="Ribosomal_eL19_dom1"/>
</dbReference>
<dbReference type="VEuPathDB" id="FungiDB:M747DRAFT_263637"/>
<dbReference type="Pfam" id="PF24987">
    <property type="entry name" value="HEAT_EF3_N"/>
    <property type="match status" value="1"/>
</dbReference>
<dbReference type="CDD" id="cd01417">
    <property type="entry name" value="Ribosomal_L19e_E"/>
    <property type="match status" value="1"/>
</dbReference>
<evidence type="ECO:0000256" key="5">
    <source>
        <dbReference type="ARBA" id="ARBA00022980"/>
    </source>
</evidence>
<dbReference type="InterPro" id="IPR022716">
    <property type="entry name" value="Gcn1_N"/>
</dbReference>
<dbReference type="Pfam" id="PF24916">
    <property type="entry name" value="HEAT_GCN1_fung"/>
    <property type="match status" value="1"/>
</dbReference>
<dbReference type="InterPro" id="IPR034085">
    <property type="entry name" value="TOG"/>
</dbReference>
<dbReference type="Gene3D" id="1.10.1650.10">
    <property type="match status" value="1"/>
</dbReference>
<comment type="caution">
    <text evidence="13">The sequence shown here is derived from an EMBL/GenBank/DDBJ whole genome shotgun (WGS) entry which is preliminary data.</text>
</comment>
<dbReference type="VEuPathDB" id="FungiDB:An05g00540"/>
<feature type="repeat" description="HEAT" evidence="8">
    <location>
        <begin position="1521"/>
        <end position="1559"/>
    </location>
</feature>
<dbReference type="GO" id="GO:0006412">
    <property type="term" value="P:translation"/>
    <property type="evidence" value="ECO:0007669"/>
    <property type="project" value="InterPro"/>
</dbReference>
<dbReference type="InterPro" id="IPR057546">
    <property type="entry name" value="HEAT_GCN1"/>
</dbReference>
<dbReference type="VEuPathDB" id="FungiDB:M747DRAFT_297489"/>
<dbReference type="FunFam" id="1.25.10.10:FF:000090">
    <property type="entry name" value="eIF-2-alpha kinase activator GCN1"/>
    <property type="match status" value="1"/>
</dbReference>
<dbReference type="InterPro" id="IPR033935">
    <property type="entry name" value="Ribosomal_eL19_euk"/>
</dbReference>
<organism evidence="13 14">
    <name type="scientific">Aspergillus niger</name>
    <dbReference type="NCBI Taxonomy" id="5061"/>
    <lineage>
        <taxon>Eukaryota</taxon>
        <taxon>Fungi</taxon>
        <taxon>Dikarya</taxon>
        <taxon>Ascomycota</taxon>
        <taxon>Pezizomycotina</taxon>
        <taxon>Eurotiomycetes</taxon>
        <taxon>Eurotiomycetidae</taxon>
        <taxon>Eurotiales</taxon>
        <taxon>Aspergillaceae</taxon>
        <taxon>Aspergillus</taxon>
        <taxon>Aspergillus subgen. Circumdati</taxon>
    </lineage>
</organism>
<evidence type="ECO:0000256" key="10">
    <source>
        <dbReference type="SAM" id="MobiDB-lite"/>
    </source>
</evidence>
<evidence type="ECO:0000313" key="13">
    <source>
        <dbReference type="EMBL" id="GAQ47198.1"/>
    </source>
</evidence>
<evidence type="ECO:0000256" key="6">
    <source>
        <dbReference type="ARBA" id="ARBA00023242"/>
    </source>
</evidence>
<dbReference type="Gene3D" id="1.10.1200.240">
    <property type="match status" value="1"/>
</dbReference>
<dbReference type="Gene3D" id="1.25.10.10">
    <property type="entry name" value="Leucine-rich Repeat Variant"/>
    <property type="match status" value="5"/>
</dbReference>
<dbReference type="FunFam" id="1.10.1650.10:FF:000001">
    <property type="entry name" value="Ribosomal protein L19"/>
    <property type="match status" value="1"/>
</dbReference>
<feature type="region of interest" description="Disordered" evidence="10">
    <location>
        <begin position="2923"/>
        <end position="2959"/>
    </location>
</feature>
<proteinExistence type="inferred from homology"/>
<feature type="domain" description="TOG" evidence="11">
    <location>
        <begin position="1344"/>
        <end position="1580"/>
    </location>
</feature>
<keyword evidence="4" id="KW-0677">Repeat</keyword>
<dbReference type="GO" id="GO:1904688">
    <property type="term" value="P:regulation of cytoplasmic translational initiation"/>
    <property type="evidence" value="ECO:0007669"/>
    <property type="project" value="UniProtKB-ARBA"/>
</dbReference>
<dbReference type="Pfam" id="PF24984">
    <property type="entry name" value="HEAT_EF3_GNC1"/>
    <property type="match status" value="1"/>
</dbReference>
<dbReference type="PROSITE" id="PS00526">
    <property type="entry name" value="RIBOSOMAL_L19E"/>
    <property type="match status" value="1"/>
</dbReference>
<dbReference type="PROSITE" id="PS50077">
    <property type="entry name" value="HEAT_REPEAT"/>
    <property type="match status" value="2"/>
</dbReference>
<dbReference type="SUPFAM" id="SSF48140">
    <property type="entry name" value="Ribosomal protein L19 (L19e)"/>
    <property type="match status" value="1"/>
</dbReference>
<reference evidence="14" key="1">
    <citation type="journal article" date="2016" name="Genome Announc.">
        <title>Draft genome sequence of Aspergillus niger strain An76.</title>
        <authorList>
            <person name="Gong W."/>
            <person name="Cheng Z."/>
            <person name="Zhang H."/>
            <person name="Liu L."/>
            <person name="Gao P."/>
            <person name="Wang L."/>
        </authorList>
    </citation>
    <scope>NUCLEOTIDE SEQUENCE [LARGE SCALE GENOMIC DNA]</scope>
    <source>
        <strain evidence="14">An76</strain>
    </source>
</reference>
<dbReference type="GO" id="GO:0022625">
    <property type="term" value="C:cytosolic large ribosomal subunit"/>
    <property type="evidence" value="ECO:0007669"/>
    <property type="project" value="InterPro"/>
</dbReference>
<keyword evidence="7 9" id="KW-0687">Ribonucleoprotein</keyword>
<gene>
    <name evidence="13" type="ORF">ABL_09859</name>
</gene>
<dbReference type="InterPro" id="IPR057260">
    <property type="entry name" value="Ribosomal_L19e_C"/>
</dbReference>
<dbReference type="Pfam" id="PF01280">
    <property type="entry name" value="Ribosomal_L19e"/>
    <property type="match status" value="1"/>
</dbReference>
<comment type="similarity">
    <text evidence="2">Belongs to the GCN1 family.</text>
</comment>
<dbReference type="SMART" id="SM01349">
    <property type="entry name" value="TOG"/>
    <property type="match status" value="1"/>
</dbReference>
<dbReference type="SUPFAM" id="SSF48371">
    <property type="entry name" value="ARM repeat"/>
    <property type="match status" value="3"/>
</dbReference>
<dbReference type="FunFam" id="1.25.10.10:FF:002031">
    <property type="entry name" value="Translational activator, putative (AFU_orthologue AFUA_2G07960)"/>
    <property type="match status" value="1"/>
</dbReference>